<keyword evidence="11" id="KW-1185">Reference proteome</keyword>
<protein>
    <submittedName>
        <fullName evidence="10">Sodium:proton antiporter</fullName>
    </submittedName>
</protein>
<dbReference type="PANTHER" id="PTHR42751">
    <property type="entry name" value="SODIUM/HYDROGEN EXCHANGER FAMILY/TRKA DOMAIN PROTEIN"/>
    <property type="match status" value="1"/>
</dbReference>
<keyword evidence="5 8" id="KW-0812">Transmembrane</keyword>
<evidence type="ECO:0000256" key="3">
    <source>
        <dbReference type="ARBA" id="ARBA00022448"/>
    </source>
</evidence>
<feature type="transmembrane region" description="Helical" evidence="8">
    <location>
        <begin position="120"/>
        <end position="138"/>
    </location>
</feature>
<evidence type="ECO:0000256" key="8">
    <source>
        <dbReference type="SAM" id="Phobius"/>
    </source>
</evidence>
<evidence type="ECO:0000256" key="2">
    <source>
        <dbReference type="ARBA" id="ARBA00005551"/>
    </source>
</evidence>
<comment type="similarity">
    <text evidence="2">Belongs to the monovalent cation:proton antiporter 2 (CPA2) transporter (TC 2.A.37) family.</text>
</comment>
<comment type="subcellular location">
    <subcellularLocation>
        <location evidence="1">Membrane</location>
        <topology evidence="1">Multi-pass membrane protein</topology>
    </subcellularLocation>
</comment>
<feature type="transmembrane region" description="Helical" evidence="8">
    <location>
        <begin position="6"/>
        <end position="25"/>
    </location>
</feature>
<evidence type="ECO:0000256" key="7">
    <source>
        <dbReference type="ARBA" id="ARBA00023136"/>
    </source>
</evidence>
<keyword evidence="4" id="KW-0406">Ion transport</keyword>
<reference evidence="10 11" key="1">
    <citation type="submission" date="2018-08" db="EMBL/GenBank/DDBJ databases">
        <title>A genome reference for cultivated species of the human gut microbiota.</title>
        <authorList>
            <person name="Zou Y."/>
            <person name="Xue W."/>
            <person name="Luo G."/>
        </authorList>
    </citation>
    <scope>NUCLEOTIDE SEQUENCE [LARGE SCALE GENOMIC DNA]</scope>
    <source>
        <strain evidence="10 11">AF24-2</strain>
    </source>
</reference>
<dbReference type="InterPro" id="IPR038770">
    <property type="entry name" value="Na+/solute_symporter_sf"/>
</dbReference>
<feature type="domain" description="RCK C-terminal" evidence="9">
    <location>
        <begin position="668"/>
        <end position="752"/>
    </location>
</feature>
<feature type="transmembrane region" description="Helical" evidence="8">
    <location>
        <begin position="32"/>
        <end position="49"/>
    </location>
</feature>
<keyword evidence="7 8" id="KW-0472">Membrane</keyword>
<dbReference type="GO" id="GO:0016020">
    <property type="term" value="C:membrane"/>
    <property type="evidence" value="ECO:0007669"/>
    <property type="project" value="UniProtKB-SubCell"/>
</dbReference>
<proteinExistence type="inferred from homology"/>
<gene>
    <name evidence="10" type="ORF">DWY20_03960</name>
</gene>
<evidence type="ECO:0000259" key="9">
    <source>
        <dbReference type="PROSITE" id="PS51202"/>
    </source>
</evidence>
<keyword evidence="4" id="KW-0633">Potassium transport</keyword>
<feature type="transmembrane region" description="Helical" evidence="8">
    <location>
        <begin position="526"/>
        <end position="548"/>
    </location>
</feature>
<feature type="domain" description="RCK C-terminal" evidence="9">
    <location>
        <begin position="579"/>
        <end position="663"/>
    </location>
</feature>
<dbReference type="PROSITE" id="PS51202">
    <property type="entry name" value="RCK_C"/>
    <property type="match status" value="2"/>
</dbReference>
<dbReference type="AlphaFoldDB" id="A0A412GV66"/>
<comment type="caution">
    <text evidence="10">The sequence shown here is derived from an EMBL/GenBank/DDBJ whole genome shotgun (WGS) entry which is preliminary data.</text>
</comment>
<keyword evidence="6 8" id="KW-1133">Transmembrane helix</keyword>
<dbReference type="PANTHER" id="PTHR42751:SF3">
    <property type="entry name" value="SODIUM_GLUTAMATE SYMPORTER"/>
    <property type="match status" value="1"/>
</dbReference>
<dbReference type="RefSeq" id="WP_118483396.1">
    <property type="nucleotide sequence ID" value="NZ_QRUU01000010.1"/>
</dbReference>
<evidence type="ECO:0000256" key="1">
    <source>
        <dbReference type="ARBA" id="ARBA00004141"/>
    </source>
</evidence>
<feature type="transmembrane region" description="Helical" evidence="8">
    <location>
        <begin position="419"/>
        <end position="444"/>
    </location>
</feature>
<accession>A0A412GV66</accession>
<feature type="transmembrane region" description="Helical" evidence="8">
    <location>
        <begin position="222"/>
        <end position="254"/>
    </location>
</feature>
<evidence type="ECO:0000256" key="6">
    <source>
        <dbReference type="ARBA" id="ARBA00022989"/>
    </source>
</evidence>
<dbReference type="GO" id="GO:0006813">
    <property type="term" value="P:potassium ion transport"/>
    <property type="evidence" value="ECO:0007669"/>
    <property type="project" value="UniProtKB-KW"/>
</dbReference>
<feature type="transmembrane region" description="Helical" evidence="8">
    <location>
        <begin position="358"/>
        <end position="388"/>
    </location>
</feature>
<evidence type="ECO:0000313" key="10">
    <source>
        <dbReference type="EMBL" id="RGR98730.1"/>
    </source>
</evidence>
<feature type="transmembrane region" description="Helical" evidence="8">
    <location>
        <begin position="191"/>
        <end position="210"/>
    </location>
</feature>
<dbReference type="InterPro" id="IPR006153">
    <property type="entry name" value="Cation/H_exchanger_TM"/>
</dbReference>
<evidence type="ECO:0000256" key="5">
    <source>
        <dbReference type="ARBA" id="ARBA00022692"/>
    </source>
</evidence>
<keyword evidence="3" id="KW-0813">Transport</keyword>
<feature type="transmembrane region" description="Helical" evidence="8">
    <location>
        <begin position="150"/>
        <end position="171"/>
    </location>
</feature>
<dbReference type="GO" id="GO:0015297">
    <property type="term" value="F:antiporter activity"/>
    <property type="evidence" value="ECO:0007669"/>
    <property type="project" value="InterPro"/>
</dbReference>
<feature type="transmembrane region" description="Helical" evidence="8">
    <location>
        <begin position="499"/>
        <end position="520"/>
    </location>
</feature>
<keyword evidence="4" id="KW-0630">Potassium</keyword>
<dbReference type="InterPro" id="IPR006037">
    <property type="entry name" value="RCK_C"/>
</dbReference>
<organism evidence="10 11">
    <name type="scientific">Phocaeicola coprocola</name>
    <dbReference type="NCBI Taxonomy" id="310298"/>
    <lineage>
        <taxon>Bacteria</taxon>
        <taxon>Pseudomonadati</taxon>
        <taxon>Bacteroidota</taxon>
        <taxon>Bacteroidia</taxon>
        <taxon>Bacteroidales</taxon>
        <taxon>Bacteroidaceae</taxon>
        <taxon>Phocaeicola</taxon>
    </lineage>
</organism>
<feature type="transmembrane region" description="Helical" evidence="8">
    <location>
        <begin position="90"/>
        <end position="114"/>
    </location>
</feature>
<dbReference type="GO" id="GO:1902600">
    <property type="term" value="P:proton transmembrane transport"/>
    <property type="evidence" value="ECO:0007669"/>
    <property type="project" value="InterPro"/>
</dbReference>
<dbReference type="Pfam" id="PF02080">
    <property type="entry name" value="TrkA_C"/>
    <property type="match status" value="2"/>
</dbReference>
<name>A0A412GV66_9BACT</name>
<dbReference type="InterPro" id="IPR036721">
    <property type="entry name" value="RCK_C_sf"/>
</dbReference>
<feature type="transmembrane region" description="Helical" evidence="8">
    <location>
        <begin position="61"/>
        <end position="78"/>
    </location>
</feature>
<evidence type="ECO:0000313" key="11">
    <source>
        <dbReference type="Proteomes" id="UP000285864"/>
    </source>
</evidence>
<feature type="transmembrane region" description="Helical" evidence="8">
    <location>
        <begin position="299"/>
        <end position="320"/>
    </location>
</feature>
<dbReference type="SUPFAM" id="SSF116726">
    <property type="entry name" value="TrkA C-terminal domain-like"/>
    <property type="match status" value="2"/>
</dbReference>
<dbReference type="Gene3D" id="3.30.70.1450">
    <property type="entry name" value="Regulator of K+ conductance, C-terminal domain"/>
    <property type="match status" value="2"/>
</dbReference>
<evidence type="ECO:0000256" key="4">
    <source>
        <dbReference type="ARBA" id="ARBA00022538"/>
    </source>
</evidence>
<dbReference type="EMBL" id="QRUU01000010">
    <property type="protein sequence ID" value="RGR98730.1"/>
    <property type="molecule type" value="Genomic_DNA"/>
</dbReference>
<feature type="transmembrane region" description="Helical" evidence="8">
    <location>
        <begin position="456"/>
        <end position="478"/>
    </location>
</feature>
<sequence length="752" mass="83580">MSQLTPLISDLALILICAGIMTLIFKKLKQPLVLGYIVAGFICTPHFKFTPSVVDSASIHIWSEIGVIFLLFALGLEFSFKKLMKVGGSAVISACTIIFCMILVGVFVGWTFGWNRMDCIYLGGMLAMSSTTIIYKAFDDMGLRQQRFAGLVLSILILEDILAIVLMVMLSTMAVSQNFEGGEMVYSILKLLFFLILWFVVGIYGIPLFLKRVRKLMSDETLLIVSLALCFGMVYLAALVGFSPAFGAFIMGSILSETIESEHIGKLVSPVKDLFGAIFFVSVGMMVDPAMIVEYKYQILVIVLAVLLGQTIFGTTGVLLSGQPLKTAMQCGFSLTQIGEFAFIIASLGVSLKVTSHFLYPIVVAVSVITTFLTPYMIRLAVPAYNVIDKYMPSRWRRLLDRYSSGASVANHSNNWKKLVIAIIRIVLIYAVLSIAVTALFLHFIVPLATDMLGDLWGRILGAALTIAAIAPFLRAMIMKKNRSEEFKSLWSDSRFNHAPLISIILLRIVIAIGFIVFIIENLFRASAALMVGIAIIVVCAMILSRFLKKQSIVLERTFVRNLHYKEIQQEYLGEKQPEYAGRLLDRDLHLSDFLIPAESAWAGKTLRELDLGKKYDVHVASIIRGKHRLNIPDGNTCIFPNDLIQVIGTDEQLSLFASVAEKAIHTYGDEDFGKHEMKLKQFVVAKDSPFVGHSIIECSIRNKYHCLVVGIESAGEDVLRTPQVHMPLKEDDVVWVVGEEDDLNQLFAYCC</sequence>
<dbReference type="Proteomes" id="UP000285864">
    <property type="component" value="Unassembled WGS sequence"/>
</dbReference>
<dbReference type="Gene3D" id="1.20.1530.20">
    <property type="match status" value="1"/>
</dbReference>
<dbReference type="GO" id="GO:0008324">
    <property type="term" value="F:monoatomic cation transmembrane transporter activity"/>
    <property type="evidence" value="ECO:0007669"/>
    <property type="project" value="InterPro"/>
</dbReference>
<dbReference type="Pfam" id="PF00999">
    <property type="entry name" value="Na_H_Exchanger"/>
    <property type="match status" value="1"/>
</dbReference>
<feature type="transmembrane region" description="Helical" evidence="8">
    <location>
        <begin position="274"/>
        <end position="292"/>
    </location>
</feature>